<feature type="compositionally biased region" description="Polar residues" evidence="1">
    <location>
        <begin position="1"/>
        <end position="12"/>
    </location>
</feature>
<reference evidence="4 5" key="1">
    <citation type="journal article" date="2012" name="Eukaryot. Cell">
        <title>Draft genome sequence of CBS 2479, the standard type strain of Trichosporon asahii.</title>
        <authorList>
            <person name="Yang R.Y."/>
            <person name="Li H.T."/>
            <person name="Zhu H."/>
            <person name="Zhou G.P."/>
            <person name="Wang M."/>
            <person name="Wang L."/>
        </authorList>
    </citation>
    <scope>NUCLEOTIDE SEQUENCE [LARGE SCALE GENOMIC DNA]</scope>
    <source>
        <strain evidence="5">ATCC 90039 / CBS 2479 / JCM 2466 / KCTC 7840 / NCYC 2677 / UAMH 7654</strain>
    </source>
</reference>
<evidence type="ECO:0000313" key="4">
    <source>
        <dbReference type="EMBL" id="EJT50801.1"/>
    </source>
</evidence>
<accession>J5TGD8</accession>
<name>J5TGD8_TRIAS</name>
<proteinExistence type="predicted"/>
<keyword evidence="2" id="KW-1133">Transmembrane helix</keyword>
<organism evidence="4 5">
    <name type="scientific">Trichosporon asahii var. asahii (strain ATCC 90039 / CBS 2479 / JCM 2466 / KCTC 7840 / NBRC 103889/ NCYC 2677 / UAMH 7654)</name>
    <name type="common">Yeast</name>
    <dbReference type="NCBI Taxonomy" id="1186058"/>
    <lineage>
        <taxon>Eukaryota</taxon>
        <taxon>Fungi</taxon>
        <taxon>Dikarya</taxon>
        <taxon>Basidiomycota</taxon>
        <taxon>Agaricomycotina</taxon>
        <taxon>Tremellomycetes</taxon>
        <taxon>Trichosporonales</taxon>
        <taxon>Trichosporonaceae</taxon>
        <taxon>Trichosporon</taxon>
    </lineage>
</organism>
<gene>
    <name evidence="4" type="ORF">A1Q1_08014</name>
</gene>
<feature type="compositionally biased region" description="Low complexity" evidence="1">
    <location>
        <begin position="75"/>
        <end position="86"/>
    </location>
</feature>
<dbReference type="VEuPathDB" id="FungiDB:A1Q1_08014"/>
<evidence type="ECO:0000313" key="5">
    <source>
        <dbReference type="Proteomes" id="UP000002748"/>
    </source>
</evidence>
<dbReference type="GeneID" id="25991526"/>
<dbReference type="PANTHER" id="PTHR36124:SF1">
    <property type="entry name" value="ER-BOUND OXYGENASE MPAB_MPAB'_RUBBER OXYGENASE CATALYTIC DOMAIN-CONTAINING PROTEIN"/>
    <property type="match status" value="1"/>
</dbReference>
<comment type="caution">
    <text evidence="4">The sequence shown here is derived from an EMBL/GenBank/DDBJ whole genome shotgun (WGS) entry which is preliminary data.</text>
</comment>
<dbReference type="OrthoDB" id="545169at2759"/>
<dbReference type="Proteomes" id="UP000002748">
    <property type="component" value="Unassembled WGS sequence"/>
</dbReference>
<keyword evidence="2" id="KW-0812">Transmembrane</keyword>
<feature type="region of interest" description="Disordered" evidence="1">
    <location>
        <begin position="1"/>
        <end position="99"/>
    </location>
</feature>
<evidence type="ECO:0000256" key="2">
    <source>
        <dbReference type="SAM" id="Phobius"/>
    </source>
</evidence>
<dbReference type="EMBL" id="ALBS01000087">
    <property type="protein sequence ID" value="EJT50801.1"/>
    <property type="molecule type" value="Genomic_DNA"/>
</dbReference>
<dbReference type="AlphaFoldDB" id="J5TGD8"/>
<dbReference type="InterPro" id="IPR018713">
    <property type="entry name" value="MPAB/Lcp_cat_dom"/>
</dbReference>
<evidence type="ECO:0000256" key="1">
    <source>
        <dbReference type="SAM" id="MobiDB-lite"/>
    </source>
</evidence>
<dbReference type="PANTHER" id="PTHR36124">
    <property type="match status" value="1"/>
</dbReference>
<feature type="transmembrane region" description="Helical" evidence="2">
    <location>
        <begin position="109"/>
        <end position="127"/>
    </location>
</feature>
<dbReference type="InterPro" id="IPR046366">
    <property type="entry name" value="MPAB"/>
</dbReference>
<feature type="domain" description="ER-bound oxygenase mpaB/mpaB'/Rubber oxygenase catalytic" evidence="3">
    <location>
        <begin position="207"/>
        <end position="376"/>
    </location>
</feature>
<evidence type="ECO:0000259" key="3">
    <source>
        <dbReference type="Pfam" id="PF09995"/>
    </source>
</evidence>
<dbReference type="HOGENOM" id="CLU_039076_2_1_1"/>
<dbReference type="RefSeq" id="XP_014181675.1">
    <property type="nucleotide sequence ID" value="XM_014326200.1"/>
</dbReference>
<keyword evidence="2" id="KW-0472">Membrane</keyword>
<dbReference type="Pfam" id="PF09995">
    <property type="entry name" value="MPAB_Lcp_cat"/>
    <property type="match status" value="1"/>
</dbReference>
<dbReference type="KEGG" id="tasa:A1Q1_08014"/>
<protein>
    <recommendedName>
        <fullName evidence="3">ER-bound oxygenase mpaB/mpaB'/Rubber oxygenase catalytic domain-containing protein</fullName>
    </recommendedName>
</protein>
<dbReference type="GO" id="GO:0016491">
    <property type="term" value="F:oxidoreductase activity"/>
    <property type="evidence" value="ECO:0007669"/>
    <property type="project" value="InterPro"/>
</dbReference>
<sequence>MSLTAPRSSKQRASIDVPAPDTCPLASLGPASRTSVVPRPTPALSNAATASGHPGAGLENPERRASSPPAPSSLPSPAEAPDSASPGFDHLDKLNLTFPPPTKQAQRTMLYLIGAAVAIALLLHRIWAVRQVRYLRVSDCELKYAHLIKNPERMTYQEANEIMHVSQLWDMPWLTTISLSFALFKTYAIPTISKVLCKSRELSDPANAARRAEDTAVTITEFLRGLDTERGAQALARMNYLHSRYGSLITNDDMLYTLSLFIFEPIAFAEKYDWRPMTPLEQESRYVFWREIGARMGIKNIPPTREALYLWKEGYAKENYKYSPDNRAVGDATFDVFLRAIPGPFKSFARQASIALLDDQTREAFGYERSPEWIYKFVPALLIARGWVVGYFLLPRLKTPKHIETEEIKNDKGEVTAFQRLGFLFEPWYVSPNVGPLGVFGYHFPGVPWHPEGYEPSRLGPERLRETGVEEVKKNAAEMIAKAKVCPFFAATTQ</sequence>